<dbReference type="GO" id="GO:0006865">
    <property type="term" value="P:amino acid transport"/>
    <property type="evidence" value="ECO:0007669"/>
    <property type="project" value="UniProtKB-KW"/>
</dbReference>
<dbReference type="OrthoDB" id="7237299at2"/>
<gene>
    <name evidence="6" type="ORF">EOD42_20950</name>
</gene>
<organism evidence="6 7">
    <name type="scientific">Rhodovarius crocodyli</name>
    <dbReference type="NCBI Taxonomy" id="1979269"/>
    <lineage>
        <taxon>Bacteria</taxon>
        <taxon>Pseudomonadati</taxon>
        <taxon>Pseudomonadota</taxon>
        <taxon>Alphaproteobacteria</taxon>
        <taxon>Acetobacterales</taxon>
        <taxon>Roseomonadaceae</taxon>
        <taxon>Rhodovarius</taxon>
    </lineage>
</organism>
<evidence type="ECO:0000313" key="6">
    <source>
        <dbReference type="EMBL" id="RVT91787.1"/>
    </source>
</evidence>
<dbReference type="InterPro" id="IPR028082">
    <property type="entry name" value="Peripla_BP_I"/>
</dbReference>
<accession>A0A437M277</accession>
<feature type="domain" description="Leucine-binding protein" evidence="5">
    <location>
        <begin position="27"/>
        <end position="370"/>
    </location>
</feature>
<name>A0A437M277_9PROT</name>
<dbReference type="Gene3D" id="3.40.50.2300">
    <property type="match status" value="2"/>
</dbReference>
<sequence length="407" mass="43159">MTIARRPLLAAAGAAAFGRAHAQTAPTIRIGVLTDMNGPYAANTGPGSVVGARLAAEDMMRAHPGLKVEVIQGDFQNRPDVGTTMARSWLDQQGVDVILDVPVSSVALAVADLVREKDKVALFTGPAAANLSGDKCGPNHAHWTYDTWALASGTGRALVADGGDSWFFITADYAFGHALERDTAEFVRAAGGRVVGQARTPFPGTTDFSSFLLQAQSSRAKIVGLANAGADTVNCIKQAAEFGLTRRGVRLAGLLFQIADVHAVGLAAAQGLVLTEAFYWDMNEASRAFSARVAPALGGQKPSMIHAGAYSAVTHYLKAAAALGAERVKASGRAAMEWMKANPTEDPLFGRGTLRADGRKLHDMYLFQVKSPEESRHPWDYYALRQTIPAAQAFRPLDQGGCSLVRP</sequence>
<evidence type="ECO:0000256" key="1">
    <source>
        <dbReference type="ARBA" id="ARBA00010062"/>
    </source>
</evidence>
<evidence type="ECO:0000256" key="3">
    <source>
        <dbReference type="ARBA" id="ARBA00022970"/>
    </source>
</evidence>
<dbReference type="InterPro" id="IPR028081">
    <property type="entry name" value="Leu-bd"/>
</dbReference>
<dbReference type="EMBL" id="SACL01000009">
    <property type="protein sequence ID" value="RVT91787.1"/>
    <property type="molecule type" value="Genomic_DNA"/>
</dbReference>
<comment type="caution">
    <text evidence="6">The sequence shown here is derived from an EMBL/GenBank/DDBJ whole genome shotgun (WGS) entry which is preliminary data.</text>
</comment>
<protein>
    <submittedName>
        <fullName evidence="6">ABC transporter substrate-binding protein</fullName>
    </submittedName>
</protein>
<comment type="similarity">
    <text evidence="1">Belongs to the leucine-binding protein family.</text>
</comment>
<feature type="chain" id="PRO_5019167942" evidence="4">
    <location>
        <begin position="23"/>
        <end position="407"/>
    </location>
</feature>
<evidence type="ECO:0000256" key="2">
    <source>
        <dbReference type="ARBA" id="ARBA00022729"/>
    </source>
</evidence>
<dbReference type="PANTHER" id="PTHR30483:SF6">
    <property type="entry name" value="PERIPLASMIC BINDING PROTEIN OF ABC TRANSPORTER FOR NATURAL AMINO ACIDS"/>
    <property type="match status" value="1"/>
</dbReference>
<proteinExistence type="inferred from homology"/>
<keyword evidence="2 4" id="KW-0732">Signal</keyword>
<evidence type="ECO:0000259" key="5">
    <source>
        <dbReference type="Pfam" id="PF13458"/>
    </source>
</evidence>
<dbReference type="Proteomes" id="UP000282957">
    <property type="component" value="Unassembled WGS sequence"/>
</dbReference>
<reference evidence="6 7" key="1">
    <citation type="submission" date="2019-01" db="EMBL/GenBank/DDBJ databases">
        <authorList>
            <person name="Chen W.-M."/>
        </authorList>
    </citation>
    <scope>NUCLEOTIDE SEQUENCE [LARGE SCALE GENOMIC DNA]</scope>
    <source>
        <strain evidence="6 7">CCP-6</strain>
    </source>
</reference>
<evidence type="ECO:0000313" key="7">
    <source>
        <dbReference type="Proteomes" id="UP000282957"/>
    </source>
</evidence>
<dbReference type="PANTHER" id="PTHR30483">
    <property type="entry name" value="LEUCINE-SPECIFIC-BINDING PROTEIN"/>
    <property type="match status" value="1"/>
</dbReference>
<dbReference type="CDD" id="cd06327">
    <property type="entry name" value="PBP1_SBP-like"/>
    <property type="match status" value="1"/>
</dbReference>
<feature type="signal peptide" evidence="4">
    <location>
        <begin position="1"/>
        <end position="22"/>
    </location>
</feature>
<dbReference type="RefSeq" id="WP_127789534.1">
    <property type="nucleotide sequence ID" value="NZ_SACL01000009.1"/>
</dbReference>
<evidence type="ECO:0000256" key="4">
    <source>
        <dbReference type="SAM" id="SignalP"/>
    </source>
</evidence>
<dbReference type="SUPFAM" id="SSF53822">
    <property type="entry name" value="Periplasmic binding protein-like I"/>
    <property type="match status" value="1"/>
</dbReference>
<dbReference type="AlphaFoldDB" id="A0A437M277"/>
<dbReference type="Pfam" id="PF13458">
    <property type="entry name" value="Peripla_BP_6"/>
    <property type="match status" value="1"/>
</dbReference>
<keyword evidence="7" id="KW-1185">Reference proteome</keyword>
<dbReference type="InterPro" id="IPR051010">
    <property type="entry name" value="BCAA_transport"/>
</dbReference>
<keyword evidence="3" id="KW-0029">Amino-acid transport</keyword>
<keyword evidence="3" id="KW-0813">Transport</keyword>